<protein>
    <submittedName>
        <fullName evidence="2">Uncharacterized protein</fullName>
    </submittedName>
</protein>
<dbReference type="Proteomes" id="UP000596252">
    <property type="component" value="Chromosome"/>
</dbReference>
<keyword evidence="1" id="KW-0812">Transmembrane</keyword>
<feature type="transmembrane region" description="Helical" evidence="1">
    <location>
        <begin position="45"/>
        <end position="62"/>
    </location>
</feature>
<keyword evidence="1" id="KW-1133">Transmembrane helix</keyword>
<keyword evidence="1" id="KW-0472">Membrane</keyword>
<dbReference type="EMBL" id="CP069213">
    <property type="protein sequence ID" value="QRH01354.1"/>
    <property type="molecule type" value="Genomic_DNA"/>
</dbReference>
<evidence type="ECO:0000313" key="2">
    <source>
        <dbReference type="EMBL" id="QRH01354.1"/>
    </source>
</evidence>
<reference evidence="2 3" key="1">
    <citation type="journal article" date="2012" name="Antonie Van Leeuwenhoek">
        <title>Shewanella litorisediminis sp. nov., a gammaproteobacterium isolated from a tidal flat sediment.</title>
        <authorList>
            <person name="Lee M.H."/>
            <person name="Yoon J.H."/>
        </authorList>
    </citation>
    <scope>NUCLEOTIDE SEQUENCE [LARGE SCALE GENOMIC DNA]</scope>
    <source>
        <strain evidence="2 3">SMK1-12</strain>
    </source>
</reference>
<evidence type="ECO:0000256" key="1">
    <source>
        <dbReference type="SAM" id="Phobius"/>
    </source>
</evidence>
<accession>A0ABX7G246</accession>
<feature type="transmembrane region" description="Helical" evidence="1">
    <location>
        <begin position="68"/>
        <end position="87"/>
    </location>
</feature>
<keyword evidence="3" id="KW-1185">Reference proteome</keyword>
<gene>
    <name evidence="2" type="ORF">JQC75_16105</name>
</gene>
<name>A0ABX7G246_9GAMM</name>
<organism evidence="2 3">
    <name type="scientific">Shewanella litorisediminis</name>
    <dbReference type="NCBI Taxonomy" id="1173586"/>
    <lineage>
        <taxon>Bacteria</taxon>
        <taxon>Pseudomonadati</taxon>
        <taxon>Pseudomonadota</taxon>
        <taxon>Gammaproteobacteria</taxon>
        <taxon>Alteromonadales</taxon>
        <taxon>Shewanellaceae</taxon>
        <taxon>Shewanella</taxon>
    </lineage>
</organism>
<sequence length="109" mass="12105">MICSHCHKNFNATAVKDQRGKGLNAQIQCPHCDAWLARSGLLVKLKLLGFYLGAASLLVAWLQAPWRGVAVLVAAMCLALLLISHLMDQLIVVEAPEVEDKSHERQKYR</sequence>
<evidence type="ECO:0000313" key="3">
    <source>
        <dbReference type="Proteomes" id="UP000596252"/>
    </source>
</evidence>
<dbReference type="RefSeq" id="WP_203325036.1">
    <property type="nucleotide sequence ID" value="NZ_CP069213.1"/>
</dbReference>
<proteinExistence type="predicted"/>